<keyword evidence="3" id="KW-1185">Reference proteome</keyword>
<dbReference type="AlphaFoldDB" id="A0A1E5H871"/>
<feature type="transmembrane region" description="Helical" evidence="1">
    <location>
        <begin position="98"/>
        <end position="117"/>
    </location>
</feature>
<keyword evidence="1" id="KW-0812">Transmembrane</keyword>
<dbReference type="Proteomes" id="UP000094469">
    <property type="component" value="Unassembled WGS sequence"/>
</dbReference>
<dbReference type="STRING" id="1131292.BCR24_08595"/>
<keyword evidence="1" id="KW-0472">Membrane</keyword>
<name>A0A1E5H871_9ENTE</name>
<evidence type="ECO:0000256" key="1">
    <source>
        <dbReference type="SAM" id="Phobius"/>
    </source>
</evidence>
<evidence type="ECO:0000313" key="3">
    <source>
        <dbReference type="Proteomes" id="UP000094469"/>
    </source>
</evidence>
<feature type="transmembrane region" description="Helical" evidence="1">
    <location>
        <begin position="72"/>
        <end position="92"/>
    </location>
</feature>
<comment type="caution">
    <text evidence="2">The sequence shown here is derived from an EMBL/GenBank/DDBJ whole genome shotgun (WGS) entry which is preliminary data.</text>
</comment>
<organism evidence="2 3">
    <name type="scientific">Enterococcus ureilyticus</name>
    <dbReference type="NCBI Taxonomy" id="1131292"/>
    <lineage>
        <taxon>Bacteria</taxon>
        <taxon>Bacillati</taxon>
        <taxon>Bacillota</taxon>
        <taxon>Bacilli</taxon>
        <taxon>Lactobacillales</taxon>
        <taxon>Enterococcaceae</taxon>
        <taxon>Enterococcus</taxon>
    </lineage>
</organism>
<gene>
    <name evidence="2" type="ORF">BCR24_08595</name>
</gene>
<sequence length="127" mass="14910">MMIRCTRNTGFYGMGSPIEIKKEQKKWFYLSQNQTKQVELDEMKCTIQAQFSFLKSAPFTVEDSGQLIELEITMNPTLIVVYVILFVGMFMIPVLHLSLWGILLLMILYFIFVFFMLNKAYIIKEKT</sequence>
<dbReference type="RefSeq" id="WP_069641288.1">
    <property type="nucleotide sequence ID" value="NZ_JAFBEZ010000006.1"/>
</dbReference>
<dbReference type="EMBL" id="MIKC01000041">
    <property type="protein sequence ID" value="OEG21131.1"/>
    <property type="molecule type" value="Genomic_DNA"/>
</dbReference>
<keyword evidence="1" id="KW-1133">Transmembrane helix</keyword>
<proteinExistence type="predicted"/>
<protein>
    <submittedName>
        <fullName evidence="2">Uncharacterized protein</fullName>
    </submittedName>
</protein>
<dbReference type="OrthoDB" id="2192880at2"/>
<reference evidence="3" key="1">
    <citation type="submission" date="2016-09" db="EMBL/GenBank/DDBJ databases">
        <authorList>
            <person name="Gulvik C.A."/>
        </authorList>
    </citation>
    <scope>NUCLEOTIDE SEQUENCE [LARGE SCALE GENOMIC DNA]</scope>
    <source>
        <strain evidence="3">LMG 26676</strain>
    </source>
</reference>
<accession>A0A1E5H871</accession>
<evidence type="ECO:0000313" key="2">
    <source>
        <dbReference type="EMBL" id="OEG21131.1"/>
    </source>
</evidence>